<evidence type="ECO:0000313" key="2">
    <source>
        <dbReference type="EMBL" id="TRO65280.1"/>
    </source>
</evidence>
<protein>
    <submittedName>
        <fullName evidence="2">Uncharacterized protein</fullName>
    </submittedName>
</protein>
<keyword evidence="3" id="KW-1185">Reference proteome</keyword>
<accession>A0A550I2S3</accession>
<dbReference type="Proteomes" id="UP000315131">
    <property type="component" value="Unassembled WGS sequence"/>
</dbReference>
<name>A0A550I2S3_9FLAO</name>
<sequence>MQRINRKLGFFKRHHFTLFGFFWLVLGVFYFLLNLGGDESLSFNWIIGIAYLVVGLLYLFQAYRSRNKDAEYIEWNHEKLNYKPNMGKVHSYKLESLINITVSKNNLIIKAPGAQGTMAPLKGYSKDDISKLRGAFQDH</sequence>
<dbReference type="OrthoDB" id="1445165at2"/>
<keyword evidence="1" id="KW-0472">Membrane</keyword>
<feature type="transmembrane region" description="Helical" evidence="1">
    <location>
        <begin position="16"/>
        <end position="36"/>
    </location>
</feature>
<proteinExistence type="predicted"/>
<gene>
    <name evidence="2" type="ORF">FGM01_07685</name>
</gene>
<dbReference type="RefSeq" id="WP_143410580.1">
    <property type="nucleotide sequence ID" value="NZ_VHSF01000002.1"/>
</dbReference>
<organism evidence="2 3">
    <name type="scientific">Christiangramia sabulilitoris</name>
    <dbReference type="NCBI Taxonomy" id="2583991"/>
    <lineage>
        <taxon>Bacteria</taxon>
        <taxon>Pseudomonadati</taxon>
        <taxon>Bacteroidota</taxon>
        <taxon>Flavobacteriia</taxon>
        <taxon>Flavobacteriales</taxon>
        <taxon>Flavobacteriaceae</taxon>
        <taxon>Christiangramia</taxon>
    </lineage>
</organism>
<feature type="transmembrane region" description="Helical" evidence="1">
    <location>
        <begin position="42"/>
        <end position="60"/>
    </location>
</feature>
<dbReference type="EMBL" id="VHSF01000002">
    <property type="protein sequence ID" value="TRO65280.1"/>
    <property type="molecule type" value="Genomic_DNA"/>
</dbReference>
<reference evidence="2 3" key="1">
    <citation type="submission" date="2019-06" db="EMBL/GenBank/DDBJ databases">
        <title>Gramella sabulilitoris sp. nov., isolated from a marine sand.</title>
        <authorList>
            <person name="Yoon J.-H."/>
        </authorList>
    </citation>
    <scope>NUCLEOTIDE SEQUENCE [LARGE SCALE GENOMIC DNA]</scope>
    <source>
        <strain evidence="2 3">HSMS-1</strain>
    </source>
</reference>
<comment type="caution">
    <text evidence="2">The sequence shown here is derived from an EMBL/GenBank/DDBJ whole genome shotgun (WGS) entry which is preliminary data.</text>
</comment>
<keyword evidence="1" id="KW-0812">Transmembrane</keyword>
<evidence type="ECO:0000256" key="1">
    <source>
        <dbReference type="SAM" id="Phobius"/>
    </source>
</evidence>
<dbReference type="AlphaFoldDB" id="A0A550I2S3"/>
<keyword evidence="1" id="KW-1133">Transmembrane helix</keyword>
<evidence type="ECO:0000313" key="3">
    <source>
        <dbReference type="Proteomes" id="UP000315131"/>
    </source>
</evidence>